<dbReference type="RefSeq" id="WP_209887708.1">
    <property type="nucleotide sequence ID" value="NZ_JAGGMR010000001.1"/>
</dbReference>
<dbReference type="Pfam" id="PF09995">
    <property type="entry name" value="MPAB_Lcp_cat"/>
    <property type="match status" value="1"/>
</dbReference>
<dbReference type="PANTHER" id="PTHR36151:SF3">
    <property type="entry name" value="ER-BOUND OXYGENASE MPAB_MPAB'_RUBBER OXYGENASE CATALYTIC DOMAIN-CONTAINING PROTEIN"/>
    <property type="match status" value="1"/>
</dbReference>
<feature type="domain" description="ER-bound oxygenase mpaB/mpaB'/Rubber oxygenase catalytic" evidence="1">
    <location>
        <begin position="24"/>
        <end position="254"/>
    </location>
</feature>
<accession>A0ABS4QC46</accession>
<evidence type="ECO:0000313" key="3">
    <source>
        <dbReference type="Proteomes" id="UP001519325"/>
    </source>
</evidence>
<comment type="caution">
    <text evidence="2">The sequence shown here is derived from an EMBL/GenBank/DDBJ whole genome shotgun (WGS) entry which is preliminary data.</text>
</comment>
<dbReference type="InterPro" id="IPR018713">
    <property type="entry name" value="MPAB/Lcp_cat_dom"/>
</dbReference>
<sequence>MTAAHRAYDSEPVAYISFTPATVQQHLDGIAAFLGGTANVIMQLSLRPVGRGVLESTVDSGKVTLHPVKRLRTTLTYLAVALMGTDEERAAYRDAVNGSHRSVRSTAASPVRYNAFDPNLQLWVAACLYWGTADLHTRMHGPMDPAKAEAFYQYCARLGTTLQMRPEMWPADRAAFQRYWDENLATKTIEPELRRYFDDIIDLKMMPRPVQLVFARSQRFIVTALLPQHLREEMGMVWTERDEARFRRALRAISAVHTRLPTPLRLFPMNAYLLDMRIRRRLGKPLV</sequence>
<proteinExistence type="predicted"/>
<name>A0ABS4QC46_9NOCA</name>
<organism evidence="2 3">
    <name type="scientific">Nocardia goodfellowii</name>
    <dbReference type="NCBI Taxonomy" id="882446"/>
    <lineage>
        <taxon>Bacteria</taxon>
        <taxon>Bacillati</taxon>
        <taxon>Actinomycetota</taxon>
        <taxon>Actinomycetes</taxon>
        <taxon>Mycobacteriales</taxon>
        <taxon>Nocardiaceae</taxon>
        <taxon>Nocardia</taxon>
    </lineage>
</organism>
<dbReference type="EMBL" id="JAGGMR010000001">
    <property type="protein sequence ID" value="MBP2189270.1"/>
    <property type="molecule type" value="Genomic_DNA"/>
</dbReference>
<protein>
    <submittedName>
        <fullName evidence="2">Uncharacterized protein (DUF2236 family)</fullName>
    </submittedName>
</protein>
<dbReference type="PANTHER" id="PTHR36151">
    <property type="entry name" value="BLR2777 PROTEIN"/>
    <property type="match status" value="1"/>
</dbReference>
<evidence type="ECO:0000313" key="2">
    <source>
        <dbReference type="EMBL" id="MBP2189270.1"/>
    </source>
</evidence>
<evidence type="ECO:0000259" key="1">
    <source>
        <dbReference type="Pfam" id="PF09995"/>
    </source>
</evidence>
<reference evidence="2 3" key="1">
    <citation type="submission" date="2021-03" db="EMBL/GenBank/DDBJ databases">
        <title>Sequencing the genomes of 1000 actinobacteria strains.</title>
        <authorList>
            <person name="Klenk H.-P."/>
        </authorList>
    </citation>
    <scope>NUCLEOTIDE SEQUENCE [LARGE SCALE GENOMIC DNA]</scope>
    <source>
        <strain evidence="2 3">DSM 45516</strain>
    </source>
</reference>
<dbReference type="Proteomes" id="UP001519325">
    <property type="component" value="Unassembled WGS sequence"/>
</dbReference>
<gene>
    <name evidence="2" type="ORF">BJ987_002171</name>
</gene>
<keyword evidence="3" id="KW-1185">Reference proteome</keyword>